<evidence type="ECO:0000256" key="8">
    <source>
        <dbReference type="ARBA" id="ARBA00031747"/>
    </source>
</evidence>
<evidence type="ECO:0000259" key="10">
    <source>
        <dbReference type="Pfam" id="PF05236"/>
    </source>
</evidence>
<feature type="region of interest" description="Disordered" evidence="9">
    <location>
        <begin position="1"/>
        <end position="23"/>
    </location>
</feature>
<feature type="region of interest" description="Disordered" evidence="9">
    <location>
        <begin position="1103"/>
        <end position="1181"/>
    </location>
</feature>
<dbReference type="STRING" id="61424.A0A2T9YKK8"/>
<keyword evidence="4" id="KW-0805">Transcription regulation</keyword>
<comment type="caution">
    <text evidence="11">The sequence shown here is derived from an EMBL/GenBank/DDBJ whole genome shotgun (WGS) entry which is preliminary data.</text>
</comment>
<comment type="subcellular location">
    <subcellularLocation>
        <location evidence="1">Nucleus</location>
    </subcellularLocation>
</comment>
<feature type="compositionally biased region" description="Polar residues" evidence="9">
    <location>
        <begin position="207"/>
        <end position="222"/>
    </location>
</feature>
<keyword evidence="12" id="KW-1185">Reference proteome</keyword>
<feature type="region of interest" description="Disordered" evidence="9">
    <location>
        <begin position="1327"/>
        <end position="1353"/>
    </location>
</feature>
<evidence type="ECO:0000256" key="1">
    <source>
        <dbReference type="ARBA" id="ARBA00004123"/>
    </source>
</evidence>
<accession>A0A2T9YKK8</accession>
<sequence length="1488" mass="161006">MSSNAGKPESIINDPNFEKDDSLNFHDDKALEIEQLLSTFDSEENGTNINSIDLDEILKNAGLSSQTKLPNSLKESEIDENSQNTLESSNNISKKYLESLSQTQPENSQPDDSNYSITNEELQKIMIETQKALVGSLNYDNQQKTLDPGSQTPKASISATQSSLGSSMDIKSNKHLVPISKNIHPSNIQSSPIAIQRSISKEGRITFSDNSQRTIDTNRTPASSPSISKLSSQEIYSNNNLGNIVQNQNLKKPLNSPQNLTGTLPNTQLPQKGPAPGVPIHAYIANLMAQLPVNQRDLLSQSLVMLKSNQISTTTFLDRATSILGPELTKYLNFIVNNPAGTPQTLNQTNHHYTNHQSAQNKPELGSPNIQITPSNPNNIQNQIYRNSPLASPNYNSNTLSRDQSSEHIGLSNLNTSINNSGQNTINRNIVNLESQNKISGNNFKQPVSSSTSDSPSKTDNPHAALKKPIDQNDQTSLLLSALNSGAEGVYIGKTPAPKSPVVLVPSVDKQKILKISTASNMGSPKSNTTPSSSTIPNGIDNLNFSMVANHKDNKGIVVPNGLGNQNQTNSKVSGQDFNLKTPDTKLNSQKSTLERLELLVNDTRLTSDTLINLFKLISTHGEEIARWKEPESPNYTLDELKNRFYRVQMLRNIIVQRQANIQNHLLQRHNSQSMIISDTNVSGSHIQGEPQKGLLLSSPTSHFAGGGSLLDQSLKRLGKNKLSKTAKSGSELSNLVMDANALSILKSKKAKTLLKKQTKEGESLIPSILARNYDENRTSLSSYPSTENFTNSNINSINNQKLVSDAQLKHQKLQSKLSTASIADLLAGHKRAASGSTEPGKIGLGMNILTSPNQYRSTSEGKRPFTTDSAGTMNSGRLDRIEPPNKRYKQEMGMSSMTSGVADMNGDRSGSVVGNDKGGAASIDDVMGIAGVDLREETENILRSSLSQSFQDTRRDAFSSFGSGRMVNLYKTYSVQINDVEMMKDTRHRVEFLDERKLDSIISVAASQQGIKTVSSSVALYISQALQLRLRELLRSAISAAHHRVRTQTFPPPSLNQETNLPFYRIIPGFDVRKQLSALEKVDRNKERKYLELLLNPESFRSSGVSASGVSDKNESGLSVDQPGGGLEGTGNENESGTGLSSSTQGGDTSKTKPDGTSGRPTKYKRKRGGGVGNDSQSHLSSSTLSMAYAAVSGSGGSGSMLSARNMPEEVRSKITNQTALMSAGGVRKSWMMSGPLTSDWKPTPSPVSNSSSKIRQSQQKGYEAEHAGVSKMGTSAVYGEEGMDIDEVEINRQESQNSLYSFGVSKTAISSFENESMNISGMGGMNAPRFSENSSIAPRASSQSTDSPSISSANLAIRPRDQSQMSTNVGIGGNVTISKKKGGAISRVPSRQFDKSVAYSSTIGSPLGPYGGIQAGTPFVPSVRKIPVVVTLRDCLFCVEQERELSRKQLGQDGKGSDRNCFGMISGRDAVGAKTIVKAYATLLKD</sequence>
<evidence type="ECO:0000256" key="6">
    <source>
        <dbReference type="ARBA" id="ARBA00023242"/>
    </source>
</evidence>
<feature type="region of interest" description="Disordered" evidence="9">
    <location>
        <begin position="833"/>
        <end position="883"/>
    </location>
</feature>
<feature type="compositionally biased region" description="Polar residues" evidence="9">
    <location>
        <begin position="380"/>
        <end position="403"/>
    </location>
</feature>
<keyword evidence="6" id="KW-0539">Nucleus</keyword>
<comment type="similarity">
    <text evidence="2">Belongs to the TAF4 family.</text>
</comment>
<gene>
    <name evidence="11" type="ORF">BB559_003558</name>
</gene>
<protein>
    <recommendedName>
        <fullName evidence="3">Transcription initiation factor TFIID subunit 4</fullName>
    </recommendedName>
    <alternativeName>
        <fullName evidence="8">TBP-associated factor 4</fullName>
    </alternativeName>
</protein>
<feature type="compositionally biased region" description="Low complexity" evidence="9">
    <location>
        <begin position="1131"/>
        <end position="1150"/>
    </location>
</feature>
<comment type="function">
    <text evidence="7">Functions as a component of the DNA-binding general transcription factor complex TFIID. Binding of TFIID to a promoter (with or without TATA element) is the initial step in pre-initiation complex (PIC) formation. TFIID plays a key role in the regulation of gene expression by RNA polymerase II through different activities such as transcription activator interaction, core promoter recognition and selectivity, TFIIA and TFIIB interaction, chromatin modification (histone acetylation by TAF1), facilitation of DNA opening and initiation of transcription.</text>
</comment>
<evidence type="ECO:0000256" key="2">
    <source>
        <dbReference type="ARBA" id="ARBA00006178"/>
    </source>
</evidence>
<dbReference type="CDD" id="cd08045">
    <property type="entry name" value="HFD_TAF4"/>
    <property type="match status" value="1"/>
</dbReference>
<evidence type="ECO:0000256" key="4">
    <source>
        <dbReference type="ARBA" id="ARBA00023015"/>
    </source>
</evidence>
<reference evidence="11 12" key="1">
    <citation type="journal article" date="2018" name="MBio">
        <title>Comparative Genomics Reveals the Core Gene Toolbox for the Fungus-Insect Symbiosis.</title>
        <authorList>
            <person name="Wang Y."/>
            <person name="Stata M."/>
            <person name="Wang W."/>
            <person name="Stajich J.E."/>
            <person name="White M.M."/>
            <person name="Moncalvo J.M."/>
        </authorList>
    </citation>
    <scope>NUCLEOTIDE SEQUENCE [LARGE SCALE GENOMIC DNA]</scope>
    <source>
        <strain evidence="11 12">AUS-77-4</strain>
    </source>
</reference>
<evidence type="ECO:0000256" key="3">
    <source>
        <dbReference type="ARBA" id="ARBA00017306"/>
    </source>
</evidence>
<dbReference type="Proteomes" id="UP000245699">
    <property type="component" value="Unassembled WGS sequence"/>
</dbReference>
<evidence type="ECO:0000256" key="7">
    <source>
        <dbReference type="ARBA" id="ARBA00025346"/>
    </source>
</evidence>
<dbReference type="GO" id="GO:0005669">
    <property type="term" value="C:transcription factor TFIID complex"/>
    <property type="evidence" value="ECO:0007669"/>
    <property type="project" value="InterPro"/>
</dbReference>
<organism evidence="11 12">
    <name type="scientific">Furculomyces boomerangus</name>
    <dbReference type="NCBI Taxonomy" id="61424"/>
    <lineage>
        <taxon>Eukaryota</taxon>
        <taxon>Fungi</taxon>
        <taxon>Fungi incertae sedis</taxon>
        <taxon>Zoopagomycota</taxon>
        <taxon>Kickxellomycotina</taxon>
        <taxon>Harpellomycetes</taxon>
        <taxon>Harpellales</taxon>
        <taxon>Harpellaceae</taxon>
        <taxon>Furculomyces</taxon>
    </lineage>
</organism>
<feature type="domain" description="Transcription initiation factor TFIID component TAF4 C-terminal" evidence="10">
    <location>
        <begin position="924"/>
        <end position="1093"/>
    </location>
</feature>
<evidence type="ECO:0000313" key="12">
    <source>
        <dbReference type="Proteomes" id="UP000245699"/>
    </source>
</evidence>
<dbReference type="OrthoDB" id="21060at2759"/>
<name>A0A2T9YKK8_9FUNG</name>
<evidence type="ECO:0000256" key="9">
    <source>
        <dbReference type="SAM" id="MobiDB-lite"/>
    </source>
</evidence>
<evidence type="ECO:0000313" key="11">
    <source>
        <dbReference type="EMBL" id="PVU92867.1"/>
    </source>
</evidence>
<keyword evidence="5" id="KW-0804">Transcription</keyword>
<feature type="region of interest" description="Disordered" evidence="9">
    <location>
        <begin position="205"/>
        <end position="229"/>
    </location>
</feature>
<feature type="region of interest" description="Disordered" evidence="9">
    <location>
        <begin position="143"/>
        <end position="168"/>
    </location>
</feature>
<feature type="compositionally biased region" description="Polar residues" evidence="9">
    <location>
        <begin position="867"/>
        <end position="876"/>
    </location>
</feature>
<feature type="compositionally biased region" description="Low complexity" evidence="9">
    <location>
        <begin position="1343"/>
        <end position="1353"/>
    </location>
</feature>
<feature type="compositionally biased region" description="Polar residues" evidence="9">
    <location>
        <begin position="438"/>
        <end position="448"/>
    </location>
</feature>
<feature type="compositionally biased region" description="Polar residues" evidence="9">
    <location>
        <begin position="1103"/>
        <end position="1120"/>
    </location>
</feature>
<dbReference type="InterPro" id="IPR007900">
    <property type="entry name" value="TAF4_C"/>
</dbReference>
<feature type="region of interest" description="Disordered" evidence="9">
    <location>
        <begin position="68"/>
        <end position="89"/>
    </location>
</feature>
<feature type="compositionally biased region" description="Polar residues" evidence="9">
    <location>
        <begin position="849"/>
        <end position="859"/>
    </location>
</feature>
<dbReference type="GO" id="GO:0006352">
    <property type="term" value="P:DNA-templated transcription initiation"/>
    <property type="evidence" value="ECO:0007669"/>
    <property type="project" value="InterPro"/>
</dbReference>
<feature type="region of interest" description="Disordered" evidence="9">
    <location>
        <begin position="380"/>
        <end position="406"/>
    </location>
</feature>
<evidence type="ECO:0000256" key="5">
    <source>
        <dbReference type="ARBA" id="ARBA00023163"/>
    </source>
</evidence>
<dbReference type="Pfam" id="PF05236">
    <property type="entry name" value="TAF4"/>
    <property type="match status" value="1"/>
</dbReference>
<dbReference type="EMBL" id="MBFT01000343">
    <property type="protein sequence ID" value="PVU92867.1"/>
    <property type="molecule type" value="Genomic_DNA"/>
</dbReference>
<proteinExistence type="inferred from homology"/>
<feature type="region of interest" description="Disordered" evidence="9">
    <location>
        <begin position="438"/>
        <end position="472"/>
    </location>
</feature>
<feature type="compositionally biased region" description="Low complexity" evidence="9">
    <location>
        <begin position="449"/>
        <end position="459"/>
    </location>
</feature>